<dbReference type="EMBL" id="CP017717">
    <property type="protein sequence ID" value="AQZ62977.1"/>
    <property type="molecule type" value="Genomic_DNA"/>
</dbReference>
<dbReference type="RefSeq" id="WP_080039166.1">
    <property type="nucleotide sequence ID" value="NZ_CP017717.1"/>
</dbReference>
<sequence>MPTTTFVIHNADVTRPDRTCTTMLTPHEEDTFVRRGVVVPDSRIPDDLLELLREAIDEQVAAHFPSPGDKTYDKEFAGQYVRDPHKQDPRIAMIPLQSFGLADTVRCLLGPRIVLRNSNVRVTRPRTGDGTVWHTDYRPHTSPPSRLVSAPTVITCLIYLDAANERTGPLLVVPGSHHRHDQPPATDDTFDDQVAIRIEPGQVVLMNAALWHRGGANHSEQTRRLLTLQLSSIFMPEFNFEPSLPSAAYQRELEQARSREDEPLLELLGHGGLNPLSARY</sequence>
<dbReference type="PANTHER" id="PTHR20883:SF48">
    <property type="entry name" value="ECTOINE DIOXYGENASE"/>
    <property type="match status" value="1"/>
</dbReference>
<dbReference type="GO" id="GO:0016706">
    <property type="term" value="F:2-oxoglutarate-dependent dioxygenase activity"/>
    <property type="evidence" value="ECO:0007669"/>
    <property type="project" value="UniProtKB-ARBA"/>
</dbReference>
<dbReference type="SUPFAM" id="SSF51197">
    <property type="entry name" value="Clavaminate synthase-like"/>
    <property type="match status" value="1"/>
</dbReference>
<dbReference type="AlphaFoldDB" id="A0A1U9ZYH3"/>
<dbReference type="Proteomes" id="UP000190797">
    <property type="component" value="Chromosome"/>
</dbReference>
<dbReference type="GO" id="GO:0005506">
    <property type="term" value="F:iron ion binding"/>
    <property type="evidence" value="ECO:0007669"/>
    <property type="project" value="UniProtKB-ARBA"/>
</dbReference>
<dbReference type="InterPro" id="IPR008775">
    <property type="entry name" value="Phytyl_CoA_dOase-like"/>
</dbReference>
<evidence type="ECO:0000313" key="2">
    <source>
        <dbReference type="Proteomes" id="UP000190797"/>
    </source>
</evidence>
<proteinExistence type="predicted"/>
<dbReference type="KEGG" id="noa:BKM31_17240"/>
<accession>A0A1U9ZYH3</accession>
<dbReference type="STRING" id="1909395.BKM31_17240"/>
<keyword evidence="2" id="KW-1185">Reference proteome</keyword>
<organism evidence="1 2">
    <name type="scientific">[Actinomadura] parvosata subsp. kistnae</name>
    <dbReference type="NCBI Taxonomy" id="1909395"/>
    <lineage>
        <taxon>Bacteria</taxon>
        <taxon>Bacillati</taxon>
        <taxon>Actinomycetota</taxon>
        <taxon>Actinomycetes</taxon>
        <taxon>Streptosporangiales</taxon>
        <taxon>Streptosporangiaceae</taxon>
        <taxon>Nonomuraea</taxon>
    </lineage>
</organism>
<protein>
    <recommendedName>
        <fullName evidence="3">Phytanoyl-CoA dioxygenase</fullName>
    </recommendedName>
</protein>
<evidence type="ECO:0008006" key="3">
    <source>
        <dbReference type="Google" id="ProtNLM"/>
    </source>
</evidence>
<dbReference type="Pfam" id="PF05721">
    <property type="entry name" value="PhyH"/>
    <property type="match status" value="1"/>
</dbReference>
<evidence type="ECO:0000313" key="1">
    <source>
        <dbReference type="EMBL" id="AQZ62977.1"/>
    </source>
</evidence>
<dbReference type="Gene3D" id="2.60.120.620">
    <property type="entry name" value="q2cbj1_9rhob like domain"/>
    <property type="match status" value="1"/>
</dbReference>
<gene>
    <name evidence="1" type="ORF">BKM31_17240</name>
</gene>
<dbReference type="PANTHER" id="PTHR20883">
    <property type="entry name" value="PHYTANOYL-COA DIOXYGENASE DOMAIN CONTAINING 1"/>
    <property type="match status" value="1"/>
</dbReference>
<reference evidence="2" key="1">
    <citation type="journal article" date="2017" name="Med. Chem. Commun.">
        <title>Nonomuraea sp. ATCC 55076 harbours the largest actinomycete chromosome to date and the kistamicin biosynthetic gene cluster.</title>
        <authorList>
            <person name="Nazari B."/>
            <person name="Forneris C.C."/>
            <person name="Gibson M.I."/>
            <person name="Moon K."/>
            <person name="Schramma K.R."/>
            <person name="Seyedsayamdost M.R."/>
        </authorList>
    </citation>
    <scope>NUCLEOTIDE SEQUENCE [LARGE SCALE GENOMIC DNA]</scope>
    <source>
        <strain evidence="2">ATCC 55076</strain>
    </source>
</reference>
<name>A0A1U9ZYH3_9ACTN</name>
<dbReference type="OrthoDB" id="9791262at2"/>